<reference evidence="2" key="1">
    <citation type="submission" date="2020-11" db="EMBL/GenBank/DDBJ databases">
        <authorList>
            <person name="Tran Van P."/>
        </authorList>
    </citation>
    <scope>NUCLEOTIDE SEQUENCE</scope>
</reference>
<organism evidence="2">
    <name type="scientific">Timema shepardi</name>
    <name type="common">Walking stick</name>
    <dbReference type="NCBI Taxonomy" id="629360"/>
    <lineage>
        <taxon>Eukaryota</taxon>
        <taxon>Metazoa</taxon>
        <taxon>Ecdysozoa</taxon>
        <taxon>Arthropoda</taxon>
        <taxon>Hexapoda</taxon>
        <taxon>Insecta</taxon>
        <taxon>Pterygota</taxon>
        <taxon>Neoptera</taxon>
        <taxon>Polyneoptera</taxon>
        <taxon>Phasmatodea</taxon>
        <taxon>Timematodea</taxon>
        <taxon>Timematoidea</taxon>
        <taxon>Timematidae</taxon>
        <taxon>Timema</taxon>
    </lineage>
</organism>
<sequence>MEFITSNVQNWLALLPNSSVAKNMCWLLSHVNFEIYSKTFCEMIRLCQKKRRAGLRGEHLHLNTIQGDIQRMQLSQLPPSALHESSSRRRSGPHPRSLRHASPTALFDNGKLLTSVISPCPPRSHCS</sequence>
<name>A0A7R9AVM1_TIMSH</name>
<feature type="compositionally biased region" description="Basic residues" evidence="1">
    <location>
        <begin position="88"/>
        <end position="99"/>
    </location>
</feature>
<proteinExistence type="predicted"/>
<dbReference type="AlphaFoldDB" id="A0A7R9AVM1"/>
<evidence type="ECO:0000256" key="1">
    <source>
        <dbReference type="SAM" id="MobiDB-lite"/>
    </source>
</evidence>
<protein>
    <submittedName>
        <fullName evidence="2">Uncharacterized protein</fullName>
    </submittedName>
</protein>
<accession>A0A7R9AVM1</accession>
<gene>
    <name evidence="2" type="ORF">TSIB3V08_LOCUS5586</name>
</gene>
<dbReference type="EMBL" id="OC002204">
    <property type="protein sequence ID" value="CAD7261450.1"/>
    <property type="molecule type" value="Genomic_DNA"/>
</dbReference>
<feature type="region of interest" description="Disordered" evidence="1">
    <location>
        <begin position="76"/>
        <end position="103"/>
    </location>
</feature>
<evidence type="ECO:0000313" key="2">
    <source>
        <dbReference type="EMBL" id="CAD7261450.1"/>
    </source>
</evidence>